<protein>
    <recommendedName>
        <fullName evidence="9">Aromatic-L-amino-acid decarboxylase</fullName>
        <ecNumber evidence="8">4.1.1.28</ecNumber>
    </recommendedName>
    <alternativeName>
        <fullName evidence="10">DOPA decarboxylase</fullName>
    </alternativeName>
</protein>
<dbReference type="PANTHER" id="PTHR11999">
    <property type="entry name" value="GROUP II PYRIDOXAL-5-PHOSPHATE DECARBOXYLASE"/>
    <property type="match status" value="1"/>
</dbReference>
<name>A0AA36ANA8_OCTVU</name>
<reference evidence="12" key="1">
    <citation type="submission" date="2023-08" db="EMBL/GenBank/DDBJ databases">
        <authorList>
            <person name="Alioto T."/>
            <person name="Alioto T."/>
            <person name="Gomez Garrido J."/>
        </authorList>
    </citation>
    <scope>NUCLEOTIDE SEQUENCE</scope>
</reference>
<evidence type="ECO:0000256" key="10">
    <source>
        <dbReference type="ARBA" id="ARBA00041275"/>
    </source>
</evidence>
<keyword evidence="6 11" id="KW-0663">Pyridoxal phosphate</keyword>
<dbReference type="InterPro" id="IPR015422">
    <property type="entry name" value="PyrdxlP-dep_Trfase_small"/>
</dbReference>
<keyword evidence="4" id="KW-0127">Catecholamine biosynthesis</keyword>
<gene>
    <name evidence="12" type="ORF">OCTVUL_1B017489</name>
</gene>
<dbReference type="GO" id="GO:0042423">
    <property type="term" value="P:catecholamine biosynthetic process"/>
    <property type="evidence" value="ECO:0007669"/>
    <property type="project" value="UniProtKB-KW"/>
</dbReference>
<dbReference type="SUPFAM" id="SSF53383">
    <property type="entry name" value="PLP-dependent transferases"/>
    <property type="match status" value="2"/>
</dbReference>
<dbReference type="Proteomes" id="UP001162480">
    <property type="component" value="Chromosome 3"/>
</dbReference>
<keyword evidence="5" id="KW-0210">Decarboxylase</keyword>
<evidence type="ECO:0000256" key="1">
    <source>
        <dbReference type="ARBA" id="ARBA00001933"/>
    </source>
</evidence>
<dbReference type="InterPro" id="IPR002129">
    <property type="entry name" value="PyrdxlP-dep_de-COase"/>
</dbReference>
<keyword evidence="7" id="KW-0456">Lyase</keyword>
<comment type="cofactor">
    <cofactor evidence="1 11">
        <name>pyridoxal 5'-phosphate</name>
        <dbReference type="ChEBI" id="CHEBI:597326"/>
    </cofactor>
</comment>
<dbReference type="GO" id="GO:0030170">
    <property type="term" value="F:pyridoxal phosphate binding"/>
    <property type="evidence" value="ECO:0007669"/>
    <property type="project" value="InterPro"/>
</dbReference>
<dbReference type="Pfam" id="PF00282">
    <property type="entry name" value="Pyridoxal_deC"/>
    <property type="match status" value="2"/>
</dbReference>
<evidence type="ECO:0000256" key="7">
    <source>
        <dbReference type="ARBA" id="ARBA00023239"/>
    </source>
</evidence>
<evidence type="ECO:0000256" key="3">
    <source>
        <dbReference type="ARBA" id="ARBA00011738"/>
    </source>
</evidence>
<dbReference type="CDD" id="cd06450">
    <property type="entry name" value="DOPA_deC_like"/>
    <property type="match status" value="1"/>
</dbReference>
<evidence type="ECO:0000256" key="2">
    <source>
        <dbReference type="ARBA" id="ARBA00009533"/>
    </source>
</evidence>
<evidence type="ECO:0000313" key="13">
    <source>
        <dbReference type="Proteomes" id="UP001162480"/>
    </source>
</evidence>
<evidence type="ECO:0000256" key="8">
    <source>
        <dbReference type="ARBA" id="ARBA00038886"/>
    </source>
</evidence>
<keyword evidence="13" id="KW-1185">Reference proteome</keyword>
<dbReference type="GO" id="GO:0042427">
    <property type="term" value="P:serotonin biosynthetic process"/>
    <property type="evidence" value="ECO:0007669"/>
    <property type="project" value="TreeGrafter"/>
</dbReference>
<dbReference type="AlphaFoldDB" id="A0AA36ANA8"/>
<dbReference type="Gene3D" id="3.40.640.10">
    <property type="entry name" value="Type I PLP-dependent aspartate aminotransferase-like (Major domain)"/>
    <property type="match status" value="2"/>
</dbReference>
<dbReference type="InterPro" id="IPR021115">
    <property type="entry name" value="Pyridoxal-P_BS"/>
</dbReference>
<dbReference type="InterPro" id="IPR015424">
    <property type="entry name" value="PyrdxlP-dep_Trfase"/>
</dbReference>
<evidence type="ECO:0000256" key="9">
    <source>
        <dbReference type="ARBA" id="ARBA00040968"/>
    </source>
</evidence>
<feature type="modified residue" description="N6-(pyridoxal phosphate)lysine" evidence="11">
    <location>
        <position position="185"/>
    </location>
</feature>
<evidence type="ECO:0000256" key="6">
    <source>
        <dbReference type="ARBA" id="ARBA00022898"/>
    </source>
</evidence>
<dbReference type="PRINTS" id="PR00800">
    <property type="entry name" value="YHDCRBOXLASE"/>
</dbReference>
<dbReference type="EC" id="4.1.1.28" evidence="8"/>
<dbReference type="GO" id="GO:0019752">
    <property type="term" value="P:carboxylic acid metabolic process"/>
    <property type="evidence" value="ECO:0007669"/>
    <property type="project" value="InterPro"/>
</dbReference>
<evidence type="ECO:0000256" key="5">
    <source>
        <dbReference type="ARBA" id="ARBA00022793"/>
    </source>
</evidence>
<dbReference type="FunFam" id="1.20.1340.10:FF:000001">
    <property type="entry name" value="Histidine decarboxylase"/>
    <property type="match status" value="1"/>
</dbReference>
<dbReference type="GO" id="GO:0004058">
    <property type="term" value="F:aromatic-L-amino-acid decarboxylase activity"/>
    <property type="evidence" value="ECO:0007669"/>
    <property type="project" value="UniProtKB-EC"/>
</dbReference>
<dbReference type="Gene3D" id="1.20.1340.10">
    <property type="entry name" value="dopa decarboxylase, N-terminal domain"/>
    <property type="match status" value="1"/>
</dbReference>
<dbReference type="FunFam" id="3.40.640.10:FF:000025">
    <property type="entry name" value="Histidine decarboxylase"/>
    <property type="match status" value="1"/>
</dbReference>
<dbReference type="InterPro" id="IPR015421">
    <property type="entry name" value="PyrdxlP-dep_Trfase_major"/>
</dbReference>
<sequence>MITDKAPEYAHPWKDVFDDIERVIMSGNSSTECMLLSLFAARTASIKKIKTENNEMEDAIAVTKLIAYKSEETHASFAKACKIVLVKCRNIKMDDKRSMRGDNLKKAIEEDRAKGRVPFYVCSTLGTTSLCAFDNINELGAVCKDEGLWLHIDAAYAGNAFICPEYRYLMNGVEYADSICVSPHKWLQVPTGCSVLWLKNSNKLVNSLPEPGEYLQCTEDDSEMPNFTKWQIPCGRPFISLKLWFVFRLFGIRELQKIIRKDIKLAQIFRDLIEKDGRFELIGENLMSLVCFRLKGNNEINEELIQSLTLTREIHIGCSKIDDNVFLRFVVHAYQATSEDIQYSYKLIKKLADQVLFSKPHPRSEISSNCSNVVDDIMTRIITISIKAWNMSVPPQRRQQEISQHFDLPVIRLQKMDSEEFQVASKQMIKFVADYLENSRERRVLPDVKPGFMRPLLPDHAPEDPEKWEDLFKDIERVIMPGVTHWQHPKFFAYFPTGCSYSSIVADILSDAIACIGFSWASCPSCTELEVIVLDWLAKALKLPDCFLSTSDGPGGAVIQGTASEATLVAVLSARTKFLRKLKEENPGMEDGIALTKLVAYNSMQSHSSVERAFLIALVKHRSLNVDDKRALRGETLRKAIKEDKAKGLIPFFVCGTLGTTSTLSFDNIEELGLICKEENIWMHIDAAFAGSAFICPEYRPLLNGVEHAESFNFNPHKWLQVNFDCSAMWIRDSRNISQAFSVDPVYLKHENENEGIMPDYRHWHVPLGRRFRSLKLWFVLRLFGIKKLQEIIRRDIKLAVEFKKLIEADARFEIFGEVIMSLVCFRLKGSNEINEQLVKDINNDGRIHLVPSKCDDTFFLRFSICSNRTTYEDVQHAYKVITEIVEKILKNSRVTLDSK</sequence>
<accession>A0AA36ANA8</accession>
<evidence type="ECO:0000256" key="11">
    <source>
        <dbReference type="PIRSR" id="PIRSR602129-50"/>
    </source>
</evidence>
<evidence type="ECO:0000313" key="12">
    <source>
        <dbReference type="EMBL" id="CAI9719283.1"/>
    </source>
</evidence>
<proteinExistence type="inferred from homology"/>
<comment type="subunit">
    <text evidence="3">Homodimer.</text>
</comment>
<dbReference type="Gene3D" id="3.90.1150.10">
    <property type="entry name" value="Aspartate Aminotransferase, domain 1"/>
    <property type="match status" value="2"/>
</dbReference>
<dbReference type="EMBL" id="OX597816">
    <property type="protein sequence ID" value="CAI9719283.1"/>
    <property type="molecule type" value="Genomic_DNA"/>
</dbReference>
<evidence type="ECO:0000256" key="4">
    <source>
        <dbReference type="ARBA" id="ARBA00022584"/>
    </source>
</evidence>
<organism evidence="12 13">
    <name type="scientific">Octopus vulgaris</name>
    <name type="common">Common octopus</name>
    <dbReference type="NCBI Taxonomy" id="6645"/>
    <lineage>
        <taxon>Eukaryota</taxon>
        <taxon>Metazoa</taxon>
        <taxon>Spiralia</taxon>
        <taxon>Lophotrochozoa</taxon>
        <taxon>Mollusca</taxon>
        <taxon>Cephalopoda</taxon>
        <taxon>Coleoidea</taxon>
        <taxon>Octopodiformes</taxon>
        <taxon>Octopoda</taxon>
        <taxon>Incirrata</taxon>
        <taxon>Octopodidae</taxon>
        <taxon>Octopus</taxon>
    </lineage>
</organism>
<dbReference type="GO" id="GO:0005737">
    <property type="term" value="C:cytoplasm"/>
    <property type="evidence" value="ECO:0007669"/>
    <property type="project" value="TreeGrafter"/>
</dbReference>
<dbReference type="PROSITE" id="PS00392">
    <property type="entry name" value="DDC_GAD_HDC_YDC"/>
    <property type="match status" value="1"/>
</dbReference>
<dbReference type="PANTHER" id="PTHR11999:SF167">
    <property type="entry name" value="AROMATIC-L-AMINO-ACID DECARBOXYLASE"/>
    <property type="match status" value="1"/>
</dbReference>
<dbReference type="InterPro" id="IPR010977">
    <property type="entry name" value="Aromatic_deC"/>
</dbReference>
<comment type="similarity">
    <text evidence="2">Belongs to the group II decarboxylase family.</text>
</comment>
<dbReference type="GO" id="GO:0006520">
    <property type="term" value="P:amino acid metabolic process"/>
    <property type="evidence" value="ECO:0007669"/>
    <property type="project" value="InterPro"/>
</dbReference>